<dbReference type="InterPro" id="IPR001320">
    <property type="entry name" value="Iontro_rcpt_C"/>
</dbReference>
<dbReference type="Gene3D" id="1.10.287.70">
    <property type="match status" value="1"/>
</dbReference>
<dbReference type="GO" id="GO:0038023">
    <property type="term" value="F:signaling receptor activity"/>
    <property type="evidence" value="ECO:0007669"/>
    <property type="project" value="InterPro"/>
</dbReference>
<feature type="binding site" evidence="16">
    <location>
        <position position="669"/>
    </location>
    <ligand>
        <name>L-glutamate</name>
        <dbReference type="ChEBI" id="CHEBI:29985"/>
    </ligand>
</feature>
<comment type="similarity">
    <text evidence="2">Belongs to the glutamate-gated ion channel (TC 1.A.10.1) family.</text>
</comment>
<evidence type="ECO:0000256" key="7">
    <source>
        <dbReference type="ARBA" id="ARBA00023018"/>
    </source>
</evidence>
<evidence type="ECO:0000256" key="6">
    <source>
        <dbReference type="ARBA" id="ARBA00022989"/>
    </source>
</evidence>
<dbReference type="SMART" id="SM00079">
    <property type="entry name" value="PBPe"/>
    <property type="match status" value="1"/>
</dbReference>
<name>A0AAW2FPT4_9HYME</name>
<dbReference type="CDD" id="cd06382">
    <property type="entry name" value="PBP1_iGluR_Kainate"/>
    <property type="match status" value="1"/>
</dbReference>
<feature type="binding site" evidence="16">
    <location>
        <position position="717"/>
    </location>
    <ligand>
        <name>L-glutamate</name>
        <dbReference type="ChEBI" id="CHEBI:29985"/>
    </ligand>
</feature>
<evidence type="ECO:0000256" key="4">
    <source>
        <dbReference type="ARBA" id="ARBA00022475"/>
    </source>
</evidence>
<keyword evidence="6 19" id="KW-1133">Transmembrane helix</keyword>
<dbReference type="InterPro" id="IPR001828">
    <property type="entry name" value="ANF_lig-bd_rcpt"/>
</dbReference>
<feature type="binding site" evidence="16">
    <location>
        <position position="497"/>
    </location>
    <ligand>
        <name>L-glutamate</name>
        <dbReference type="ChEBI" id="CHEBI:29985"/>
    </ligand>
</feature>
<dbReference type="SMART" id="SM00918">
    <property type="entry name" value="Lig_chan-Glu_bd"/>
    <property type="match status" value="1"/>
</dbReference>
<dbReference type="InterPro" id="IPR019594">
    <property type="entry name" value="Glu/Gly-bd"/>
</dbReference>
<keyword evidence="14" id="KW-0407">Ion channel</keyword>
<evidence type="ECO:0000256" key="2">
    <source>
        <dbReference type="ARBA" id="ARBA00008685"/>
    </source>
</evidence>
<keyword evidence="12" id="KW-0628">Postsynaptic cell membrane</keyword>
<dbReference type="Pfam" id="PF00060">
    <property type="entry name" value="Lig_chan"/>
    <property type="match status" value="1"/>
</dbReference>
<protein>
    <submittedName>
        <fullName evidence="23">Uncharacterized protein</fullName>
    </submittedName>
</protein>
<dbReference type="GO" id="GO:0015276">
    <property type="term" value="F:ligand-gated monoatomic ion channel activity"/>
    <property type="evidence" value="ECO:0007669"/>
    <property type="project" value="InterPro"/>
</dbReference>
<evidence type="ECO:0000256" key="17">
    <source>
        <dbReference type="PIRSR" id="PIRSR601508-3"/>
    </source>
</evidence>
<feature type="binding site" evidence="16">
    <location>
        <position position="502"/>
    </location>
    <ligand>
        <name>L-glutamate</name>
        <dbReference type="ChEBI" id="CHEBI:29985"/>
    </ligand>
</feature>
<evidence type="ECO:0000256" key="5">
    <source>
        <dbReference type="ARBA" id="ARBA00022692"/>
    </source>
</evidence>
<feature type="chain" id="PRO_5043408004" evidence="20">
    <location>
        <begin position="22"/>
        <end position="925"/>
    </location>
</feature>
<evidence type="ECO:0000256" key="19">
    <source>
        <dbReference type="SAM" id="Phobius"/>
    </source>
</evidence>
<dbReference type="PRINTS" id="PR00177">
    <property type="entry name" value="NMDARECEPTOR"/>
</dbReference>
<feature type="transmembrane region" description="Helical" evidence="19">
    <location>
        <begin position="542"/>
        <end position="559"/>
    </location>
</feature>
<dbReference type="SUPFAM" id="SSF53850">
    <property type="entry name" value="Periplasmic binding protein-like II"/>
    <property type="match status" value="1"/>
</dbReference>
<dbReference type="EMBL" id="JADYXP020000009">
    <property type="protein sequence ID" value="KAL0117230.1"/>
    <property type="molecule type" value="Genomic_DNA"/>
</dbReference>
<proteinExistence type="inferred from homology"/>
<keyword evidence="5 19" id="KW-0812">Transmembrane</keyword>
<evidence type="ECO:0000313" key="23">
    <source>
        <dbReference type="EMBL" id="KAL0117230.1"/>
    </source>
</evidence>
<dbReference type="InterPro" id="IPR028082">
    <property type="entry name" value="Peripla_BP_I"/>
</dbReference>
<evidence type="ECO:0000259" key="22">
    <source>
        <dbReference type="SMART" id="SM00918"/>
    </source>
</evidence>
<keyword evidence="4" id="KW-1003">Cell membrane</keyword>
<feature type="binding site" evidence="16">
    <location>
        <position position="668"/>
    </location>
    <ligand>
        <name>L-glutamate</name>
        <dbReference type="ChEBI" id="CHEBI:29985"/>
    </ligand>
</feature>
<evidence type="ECO:0000256" key="12">
    <source>
        <dbReference type="ARBA" id="ARBA00023257"/>
    </source>
</evidence>
<organism evidence="23 24">
    <name type="scientific">Cardiocondyla obscurior</name>
    <dbReference type="NCBI Taxonomy" id="286306"/>
    <lineage>
        <taxon>Eukaryota</taxon>
        <taxon>Metazoa</taxon>
        <taxon>Ecdysozoa</taxon>
        <taxon>Arthropoda</taxon>
        <taxon>Hexapoda</taxon>
        <taxon>Insecta</taxon>
        <taxon>Pterygota</taxon>
        <taxon>Neoptera</taxon>
        <taxon>Endopterygota</taxon>
        <taxon>Hymenoptera</taxon>
        <taxon>Apocrita</taxon>
        <taxon>Aculeata</taxon>
        <taxon>Formicoidea</taxon>
        <taxon>Formicidae</taxon>
        <taxon>Myrmicinae</taxon>
        <taxon>Cardiocondyla</taxon>
    </lineage>
</organism>
<accession>A0AAW2FPT4</accession>
<evidence type="ECO:0000256" key="1">
    <source>
        <dbReference type="ARBA" id="ARBA00004651"/>
    </source>
</evidence>
<feature type="region of interest" description="Disordered" evidence="18">
    <location>
        <begin position="886"/>
        <end position="925"/>
    </location>
</feature>
<feature type="domain" description="Ionotropic glutamate receptor C-terminal" evidence="21">
    <location>
        <begin position="413"/>
        <end position="807"/>
    </location>
</feature>
<evidence type="ECO:0000256" key="3">
    <source>
        <dbReference type="ARBA" id="ARBA00022448"/>
    </source>
</evidence>
<feature type="transmembrane region" description="Helical" evidence="19">
    <location>
        <begin position="724"/>
        <end position="746"/>
    </location>
</feature>
<dbReference type="SUPFAM" id="SSF53822">
    <property type="entry name" value="Periplasmic binding protein-like I"/>
    <property type="match status" value="1"/>
</dbReference>
<reference evidence="23 24" key="1">
    <citation type="submission" date="2023-03" db="EMBL/GenBank/DDBJ databases">
        <title>High recombination rates correlate with genetic variation in Cardiocondyla obscurior ants.</title>
        <authorList>
            <person name="Errbii M."/>
        </authorList>
    </citation>
    <scope>NUCLEOTIDE SEQUENCE [LARGE SCALE GENOMIC DNA]</scope>
    <source>
        <strain evidence="23">Alpha-2009</strain>
        <tissue evidence="23">Whole body</tissue>
    </source>
</reference>
<evidence type="ECO:0000256" key="13">
    <source>
        <dbReference type="ARBA" id="ARBA00023286"/>
    </source>
</evidence>
<sequence length="925" mass="104936">MLTKPLAILLPIFLPYVCVLAAPKKIQIAGLFDQDEAIQRMFKSSVKEVNKYRHRIEELSNVYLAPEMERIEEDTLEASSKVCELLDMGVAAIFGPQEKIIAEHVQSICDTVEVPHITVRQDFNQLPELRGLSLNLYPHVNSLSRVYEQLVTEYKWKSFAILYDNIDSLIRMRLLLKRWNVQGDSAIMFQLGEGPNYRKGMQEIKSSNIENIIIDCSIEILDEVLKQAQQVGLLSDKYKVIVTSLDLQTLDLEPYQYSGVNLTGVRLIDPKDSVVTEILERYKIEWGLDHASQLQVEPALMFDAVQLFARALKQLKDAMKVDVKKLPCDGTERWEHGLSLSNFMRSIETRGLTGLVKFDRDGFRTNIQLDIVHLAENGLKKIGEWNSTMGEKIDWISESGDQKSNGLAIQNRTLIVLIALTKPYAMRKESMITLSGNERYEGFCVDIIQEISQILHFNYTLQVEKSTGKLIKDTKKWTGMLGKIIADEADMAITDLTITSEREEYVDFTNPFLNLGISILYKKPSKEAPSLFSFLLPFSNEVWFYLIGAYVVVSLLLFINGRLCPAEWNNPYPCIEETETLQNQFSMKNSFWFAIGSIMQQGSEIAPIGISTRMIASCWWFFCLIMVSSYTANLAAFLTTDTIVQPFDNVEELAKKKNIKYGAKADGSTYKFFETSTHGTYQTMYEYMKAHKNDVVVADNDLGIKKAIWEDYAFLMESASLEYFIFYIFVLTTLILHTHILLYYIYCIRYEVERNCEVHQVNGWLDEKGYGIALKKNSPFLHDMNTAVLQLLQSGAISDIKKKWWTQKRGGGKCTQNTGTSGAQALDLKNVGGMFVVLIIGTALSCVYTIIELLLAVAQTSKQENVSFKEELLNELKLIAKCSGTKSTRRKNGSSNKSDNGSTRECTPPYGFIPTVIRTSPADSK</sequence>
<evidence type="ECO:0000256" key="20">
    <source>
        <dbReference type="SAM" id="SignalP"/>
    </source>
</evidence>
<keyword evidence="8" id="KW-0406">Ion transport</keyword>
<evidence type="ECO:0000313" key="24">
    <source>
        <dbReference type="Proteomes" id="UP001430953"/>
    </source>
</evidence>
<feature type="domain" description="Ionotropic glutamate receptor L-glutamate and glycine-binding" evidence="22">
    <location>
        <begin position="423"/>
        <end position="486"/>
    </location>
</feature>
<evidence type="ECO:0000256" key="18">
    <source>
        <dbReference type="SAM" id="MobiDB-lite"/>
    </source>
</evidence>
<dbReference type="FunFam" id="3.40.190.10:FF:000178">
    <property type="entry name" value="Glutamate receptor subunit"/>
    <property type="match status" value="1"/>
</dbReference>
<keyword evidence="7" id="KW-0770">Synapse</keyword>
<keyword evidence="20" id="KW-0732">Signal</keyword>
<evidence type="ECO:0000256" key="15">
    <source>
        <dbReference type="ARBA" id="ARBA00034100"/>
    </source>
</evidence>
<feature type="signal peptide" evidence="20">
    <location>
        <begin position="1"/>
        <end position="21"/>
    </location>
</feature>
<dbReference type="AlphaFoldDB" id="A0AAW2FPT4"/>
<comment type="subcellular location">
    <subcellularLocation>
        <location evidence="1">Cell membrane</location>
        <topology evidence="1">Multi-pass membrane protein</topology>
    </subcellularLocation>
    <subcellularLocation>
        <location evidence="15">Postsynaptic cell membrane</location>
    </subcellularLocation>
</comment>
<evidence type="ECO:0000256" key="14">
    <source>
        <dbReference type="ARBA" id="ARBA00023303"/>
    </source>
</evidence>
<evidence type="ECO:0000256" key="11">
    <source>
        <dbReference type="ARBA" id="ARBA00023180"/>
    </source>
</evidence>
<dbReference type="Pfam" id="PF01094">
    <property type="entry name" value="ANF_receptor"/>
    <property type="match status" value="1"/>
</dbReference>
<dbReference type="InterPro" id="IPR015683">
    <property type="entry name" value="Ionotropic_Glu_rcpt"/>
</dbReference>
<evidence type="ECO:0000256" key="8">
    <source>
        <dbReference type="ARBA" id="ARBA00023065"/>
    </source>
</evidence>
<keyword evidence="3" id="KW-0813">Transport</keyword>
<comment type="caution">
    <text evidence="23">The sequence shown here is derived from an EMBL/GenBank/DDBJ whole genome shotgun (WGS) entry which is preliminary data.</text>
</comment>
<feature type="disulfide bond" evidence="17">
    <location>
        <begin position="756"/>
        <end position="814"/>
    </location>
</feature>
<dbReference type="Pfam" id="PF10613">
    <property type="entry name" value="Lig_chan-Glu_bd"/>
    <property type="match status" value="1"/>
</dbReference>
<dbReference type="Gene3D" id="3.40.190.10">
    <property type="entry name" value="Periplasmic binding protein-like II"/>
    <property type="match status" value="2"/>
</dbReference>
<feature type="transmembrane region" description="Helical" evidence="19">
    <location>
        <begin position="618"/>
        <end position="638"/>
    </location>
</feature>
<keyword evidence="13" id="KW-1071">Ligand-gated ion channel</keyword>
<dbReference type="InterPro" id="IPR001508">
    <property type="entry name" value="Iono_Glu_rcpt_met"/>
</dbReference>
<dbReference type="Gene3D" id="3.40.50.2300">
    <property type="match status" value="2"/>
</dbReference>
<keyword evidence="11" id="KW-0325">Glycoprotein</keyword>
<keyword evidence="10" id="KW-0675">Receptor</keyword>
<feature type="transmembrane region" description="Helical" evidence="19">
    <location>
        <begin position="835"/>
        <end position="858"/>
    </location>
</feature>
<evidence type="ECO:0000256" key="9">
    <source>
        <dbReference type="ARBA" id="ARBA00023136"/>
    </source>
</evidence>
<dbReference type="FunFam" id="1.10.287.70:FF:000105">
    <property type="entry name" value="Eye-enriched kainate receptor, isoform A"/>
    <property type="match status" value="1"/>
</dbReference>
<dbReference type="PANTHER" id="PTHR18966">
    <property type="entry name" value="IONOTROPIC GLUTAMATE RECEPTOR"/>
    <property type="match status" value="1"/>
</dbReference>
<evidence type="ECO:0000256" key="16">
    <source>
        <dbReference type="PIRSR" id="PIRSR601508-1"/>
    </source>
</evidence>
<dbReference type="GO" id="GO:0045211">
    <property type="term" value="C:postsynaptic membrane"/>
    <property type="evidence" value="ECO:0007669"/>
    <property type="project" value="UniProtKB-SubCell"/>
</dbReference>
<keyword evidence="17" id="KW-1015">Disulfide bond</keyword>
<keyword evidence="9 19" id="KW-0472">Membrane</keyword>
<evidence type="ECO:0000256" key="10">
    <source>
        <dbReference type="ARBA" id="ARBA00023170"/>
    </source>
</evidence>
<keyword evidence="24" id="KW-1185">Reference proteome</keyword>
<gene>
    <name evidence="23" type="ORF">PUN28_010224</name>
</gene>
<evidence type="ECO:0000259" key="21">
    <source>
        <dbReference type="SMART" id="SM00079"/>
    </source>
</evidence>
<dbReference type="Proteomes" id="UP001430953">
    <property type="component" value="Unassembled WGS sequence"/>
</dbReference>